<dbReference type="PROSITE" id="PS51257">
    <property type="entry name" value="PROKAR_LIPOPROTEIN"/>
    <property type="match status" value="1"/>
</dbReference>
<dbReference type="RefSeq" id="WP_274324798.1">
    <property type="nucleotide sequence ID" value="NZ_CP118158.1"/>
</dbReference>
<accession>A0ABD5XVX8</accession>
<dbReference type="GeneID" id="78819451"/>
<sequence>MACYRLSQLVVLTALAVLAGCGGLGGGDAVDEGTVTPAPVPTDGARYPPGIESGG</sequence>
<gene>
    <name evidence="2" type="ORF">ACFQMA_05025</name>
</gene>
<keyword evidence="3" id="KW-1185">Reference proteome</keyword>
<comment type="caution">
    <text evidence="2">The sequence shown here is derived from an EMBL/GenBank/DDBJ whole genome shotgun (WGS) entry which is preliminary data.</text>
</comment>
<evidence type="ECO:0000256" key="1">
    <source>
        <dbReference type="SAM" id="MobiDB-lite"/>
    </source>
</evidence>
<protein>
    <submittedName>
        <fullName evidence="2">Uncharacterized protein</fullName>
    </submittedName>
</protein>
<dbReference type="EMBL" id="JBHTAS010000001">
    <property type="protein sequence ID" value="MFC7139200.1"/>
    <property type="molecule type" value="Genomic_DNA"/>
</dbReference>
<reference evidence="2 3" key="1">
    <citation type="journal article" date="2019" name="Int. J. Syst. Evol. Microbiol.">
        <title>The Global Catalogue of Microorganisms (GCM) 10K type strain sequencing project: providing services to taxonomists for standard genome sequencing and annotation.</title>
        <authorList>
            <consortium name="The Broad Institute Genomics Platform"/>
            <consortium name="The Broad Institute Genome Sequencing Center for Infectious Disease"/>
            <person name="Wu L."/>
            <person name="Ma J."/>
        </authorList>
    </citation>
    <scope>NUCLEOTIDE SEQUENCE [LARGE SCALE GENOMIC DNA]</scope>
    <source>
        <strain evidence="2 3">XZYJT29</strain>
    </source>
</reference>
<feature type="region of interest" description="Disordered" evidence="1">
    <location>
        <begin position="30"/>
        <end position="55"/>
    </location>
</feature>
<evidence type="ECO:0000313" key="3">
    <source>
        <dbReference type="Proteomes" id="UP001596432"/>
    </source>
</evidence>
<name>A0ABD5XVX8_9EURY</name>
<dbReference type="Proteomes" id="UP001596432">
    <property type="component" value="Unassembled WGS sequence"/>
</dbReference>
<evidence type="ECO:0000313" key="2">
    <source>
        <dbReference type="EMBL" id="MFC7139200.1"/>
    </source>
</evidence>
<organism evidence="2 3">
    <name type="scientific">Halosimplex aquaticum</name>
    <dbReference type="NCBI Taxonomy" id="3026162"/>
    <lineage>
        <taxon>Archaea</taxon>
        <taxon>Methanobacteriati</taxon>
        <taxon>Methanobacteriota</taxon>
        <taxon>Stenosarchaea group</taxon>
        <taxon>Halobacteria</taxon>
        <taxon>Halobacteriales</taxon>
        <taxon>Haloarculaceae</taxon>
        <taxon>Halosimplex</taxon>
    </lineage>
</organism>
<dbReference type="AlphaFoldDB" id="A0ABD5XVX8"/>
<proteinExistence type="predicted"/>